<keyword evidence="2" id="KW-1185">Reference proteome</keyword>
<proteinExistence type="predicted"/>
<evidence type="ECO:0000313" key="2">
    <source>
        <dbReference type="Proteomes" id="UP000886523"/>
    </source>
</evidence>
<name>A0A9P6B8N6_9AGAM</name>
<dbReference type="AlphaFoldDB" id="A0A9P6B8N6"/>
<gene>
    <name evidence="1" type="ORF">BS47DRAFT_1336472</name>
</gene>
<sequence length="55" mass="6079">MDDLAPECASIILDFEHLLGCLSAHSGIWGARLFSSNGEQRSRQLECGGRHAFFQ</sequence>
<organism evidence="1 2">
    <name type="scientific">Hydnum rufescens UP504</name>
    <dbReference type="NCBI Taxonomy" id="1448309"/>
    <lineage>
        <taxon>Eukaryota</taxon>
        <taxon>Fungi</taxon>
        <taxon>Dikarya</taxon>
        <taxon>Basidiomycota</taxon>
        <taxon>Agaricomycotina</taxon>
        <taxon>Agaricomycetes</taxon>
        <taxon>Cantharellales</taxon>
        <taxon>Hydnaceae</taxon>
        <taxon>Hydnum</taxon>
    </lineage>
</organism>
<dbReference type="EMBL" id="MU128915">
    <property type="protein sequence ID" value="KAF9519768.1"/>
    <property type="molecule type" value="Genomic_DNA"/>
</dbReference>
<accession>A0A9P6B8N6</accession>
<dbReference type="Proteomes" id="UP000886523">
    <property type="component" value="Unassembled WGS sequence"/>
</dbReference>
<reference evidence="1" key="1">
    <citation type="journal article" date="2020" name="Nat. Commun.">
        <title>Large-scale genome sequencing of mycorrhizal fungi provides insights into the early evolution of symbiotic traits.</title>
        <authorList>
            <person name="Miyauchi S."/>
            <person name="Kiss E."/>
            <person name="Kuo A."/>
            <person name="Drula E."/>
            <person name="Kohler A."/>
            <person name="Sanchez-Garcia M."/>
            <person name="Morin E."/>
            <person name="Andreopoulos B."/>
            <person name="Barry K.W."/>
            <person name="Bonito G."/>
            <person name="Buee M."/>
            <person name="Carver A."/>
            <person name="Chen C."/>
            <person name="Cichocki N."/>
            <person name="Clum A."/>
            <person name="Culley D."/>
            <person name="Crous P.W."/>
            <person name="Fauchery L."/>
            <person name="Girlanda M."/>
            <person name="Hayes R.D."/>
            <person name="Keri Z."/>
            <person name="LaButti K."/>
            <person name="Lipzen A."/>
            <person name="Lombard V."/>
            <person name="Magnuson J."/>
            <person name="Maillard F."/>
            <person name="Murat C."/>
            <person name="Nolan M."/>
            <person name="Ohm R.A."/>
            <person name="Pangilinan J."/>
            <person name="Pereira M.F."/>
            <person name="Perotto S."/>
            <person name="Peter M."/>
            <person name="Pfister S."/>
            <person name="Riley R."/>
            <person name="Sitrit Y."/>
            <person name="Stielow J.B."/>
            <person name="Szollosi G."/>
            <person name="Zifcakova L."/>
            <person name="Stursova M."/>
            <person name="Spatafora J.W."/>
            <person name="Tedersoo L."/>
            <person name="Vaario L.M."/>
            <person name="Yamada A."/>
            <person name="Yan M."/>
            <person name="Wang P."/>
            <person name="Xu J."/>
            <person name="Bruns T."/>
            <person name="Baldrian P."/>
            <person name="Vilgalys R."/>
            <person name="Dunand C."/>
            <person name="Henrissat B."/>
            <person name="Grigoriev I.V."/>
            <person name="Hibbett D."/>
            <person name="Nagy L.G."/>
            <person name="Martin F.M."/>
        </authorList>
    </citation>
    <scope>NUCLEOTIDE SEQUENCE</scope>
    <source>
        <strain evidence="1">UP504</strain>
    </source>
</reference>
<protein>
    <submittedName>
        <fullName evidence="1">Uncharacterized protein</fullName>
    </submittedName>
</protein>
<evidence type="ECO:0000313" key="1">
    <source>
        <dbReference type="EMBL" id="KAF9519768.1"/>
    </source>
</evidence>
<comment type="caution">
    <text evidence="1">The sequence shown here is derived from an EMBL/GenBank/DDBJ whole genome shotgun (WGS) entry which is preliminary data.</text>
</comment>